<name>A0A9Q1BXE4_HOLLE</name>
<proteinExistence type="predicted"/>
<evidence type="ECO:0000313" key="4">
    <source>
        <dbReference type="Proteomes" id="UP001152320"/>
    </source>
</evidence>
<dbReference type="InterPro" id="IPR016186">
    <property type="entry name" value="C-type_lectin-like/link_sf"/>
</dbReference>
<dbReference type="PROSITE" id="PS50041">
    <property type="entry name" value="C_TYPE_LECTIN_2"/>
    <property type="match status" value="1"/>
</dbReference>
<evidence type="ECO:0000259" key="2">
    <source>
        <dbReference type="PROSITE" id="PS50041"/>
    </source>
</evidence>
<dbReference type="PANTHER" id="PTHR22803">
    <property type="entry name" value="MANNOSE, PHOSPHOLIPASE, LECTIN RECEPTOR RELATED"/>
    <property type="match status" value="1"/>
</dbReference>
<gene>
    <name evidence="3" type="ORF">HOLleu_21514</name>
</gene>
<feature type="domain" description="C-type lectin" evidence="2">
    <location>
        <begin position="33"/>
        <end position="169"/>
    </location>
</feature>
<dbReference type="Pfam" id="PF00059">
    <property type="entry name" value="Lectin_C"/>
    <property type="match status" value="1"/>
</dbReference>
<dbReference type="EMBL" id="JAIZAY010000010">
    <property type="protein sequence ID" value="KAJ8034607.1"/>
    <property type="molecule type" value="Genomic_DNA"/>
</dbReference>
<dbReference type="OrthoDB" id="441660at2759"/>
<dbReference type="Proteomes" id="UP001152320">
    <property type="component" value="Chromosome 10"/>
</dbReference>
<evidence type="ECO:0000313" key="3">
    <source>
        <dbReference type="EMBL" id="KAJ8034607.1"/>
    </source>
</evidence>
<sequence length="190" mass="21121">MLKLASILITCTVVFYGVADSCTITCPALWENFDGSCYRLFRRSLTFNDAEQACQSHKVVVCGGDELTKGHLASVHSPREQGFLEDLVTGSLTGTFTCDTKVYIGRQVGDSIEDQTWTDGSPNDYSDWKIGHPAHFPNSRGTITAGACIDTGGEWDDIHPESRNYYICKLPCVEYRVYYAPGKDEEQKPE</sequence>
<evidence type="ECO:0000256" key="1">
    <source>
        <dbReference type="SAM" id="SignalP"/>
    </source>
</evidence>
<organism evidence="3 4">
    <name type="scientific">Holothuria leucospilota</name>
    <name type="common">Black long sea cucumber</name>
    <name type="synonym">Mertensiothuria leucospilota</name>
    <dbReference type="NCBI Taxonomy" id="206669"/>
    <lineage>
        <taxon>Eukaryota</taxon>
        <taxon>Metazoa</taxon>
        <taxon>Echinodermata</taxon>
        <taxon>Eleutherozoa</taxon>
        <taxon>Echinozoa</taxon>
        <taxon>Holothuroidea</taxon>
        <taxon>Aspidochirotacea</taxon>
        <taxon>Aspidochirotida</taxon>
        <taxon>Holothuriidae</taxon>
        <taxon>Holothuria</taxon>
    </lineage>
</organism>
<keyword evidence="4" id="KW-1185">Reference proteome</keyword>
<comment type="caution">
    <text evidence="3">The sequence shown here is derived from an EMBL/GenBank/DDBJ whole genome shotgun (WGS) entry which is preliminary data.</text>
</comment>
<dbReference type="AlphaFoldDB" id="A0A9Q1BXE4"/>
<dbReference type="InterPro" id="IPR050111">
    <property type="entry name" value="C-type_lectin/snaclec_domain"/>
</dbReference>
<keyword evidence="1" id="KW-0732">Signal</keyword>
<dbReference type="SMART" id="SM00034">
    <property type="entry name" value="CLECT"/>
    <property type="match status" value="1"/>
</dbReference>
<protein>
    <submittedName>
        <fullName evidence="3">Echinoidin</fullName>
    </submittedName>
</protein>
<reference evidence="3" key="1">
    <citation type="submission" date="2021-10" db="EMBL/GenBank/DDBJ databases">
        <title>Tropical sea cucumber genome reveals ecological adaptation and Cuvierian tubules defense mechanism.</title>
        <authorList>
            <person name="Chen T."/>
        </authorList>
    </citation>
    <scope>NUCLEOTIDE SEQUENCE</scope>
    <source>
        <strain evidence="3">Nanhai2018</strain>
        <tissue evidence="3">Muscle</tissue>
    </source>
</reference>
<dbReference type="SUPFAM" id="SSF56436">
    <property type="entry name" value="C-type lectin-like"/>
    <property type="match status" value="1"/>
</dbReference>
<dbReference type="InterPro" id="IPR001304">
    <property type="entry name" value="C-type_lectin-like"/>
</dbReference>
<feature type="chain" id="PRO_5040411311" evidence="1">
    <location>
        <begin position="22"/>
        <end position="190"/>
    </location>
</feature>
<feature type="signal peptide" evidence="1">
    <location>
        <begin position="1"/>
        <end position="21"/>
    </location>
</feature>
<accession>A0A9Q1BXE4</accession>
<dbReference type="InterPro" id="IPR016187">
    <property type="entry name" value="CTDL_fold"/>
</dbReference>
<dbReference type="Gene3D" id="3.10.100.10">
    <property type="entry name" value="Mannose-Binding Protein A, subunit A"/>
    <property type="match status" value="1"/>
</dbReference>